<name>A0A7M7JHS1_VARDE</name>
<dbReference type="Gene3D" id="3.40.50.300">
    <property type="entry name" value="P-loop containing nucleotide triphosphate hydrolases"/>
    <property type="match status" value="1"/>
</dbReference>
<dbReference type="Pfam" id="PF00685">
    <property type="entry name" value="Sulfotransfer_1"/>
    <property type="match status" value="1"/>
</dbReference>
<sequence>MAYQQARRLFLLALSATCFVLLHVLLLQQQPMPPSPDYTTRLSIGPPLTSRIDVLSNTFYVPPASPPAIPTSVSGSESAAASGGGGLQNGMDIGARTKDSGAAEGLRAVDTKTKDSNINYNIEKEDKAIVENRSLLQQSARVAANLILPKDNGVAGSSNAYLTSSLTLQTKSLRQHPEDNFRDESSHRDNMNRISDNNKQATQATPTPPLNESVPASVLPQVGSSTGVVELPLAVDSGGSEGGIESVGVSENSSAINAIAQSSSVIQTTIPPLTGGVKRLPQCIIIGARKGGTRALLEFLNLHPAIEKATDEVHFFDDDSKYRLGLDWYRTRMPSSTAEQITIEKSPAYFVTDRVPERMWAMNSSLRLLLIVRDPVVRLISDYAQLAENRRMRRESAHKDSKNKVPQFEQVVLTAEGRVNTDYRPVGTSIYAVYFRRWLAYFPRRQIHVIDGDRLVREPFPEVQKVEAFLG</sequence>
<evidence type="ECO:0000313" key="9">
    <source>
        <dbReference type="Proteomes" id="UP000594260"/>
    </source>
</evidence>
<feature type="binding site" evidence="4">
    <location>
        <position position="381"/>
    </location>
    <ligand>
        <name>3'-phosphoadenylyl sulfate</name>
        <dbReference type="ChEBI" id="CHEBI:58339"/>
    </ligand>
</feature>
<dbReference type="EnsemblMetazoa" id="XM_022790785">
    <property type="protein sequence ID" value="XP_022646520"/>
    <property type="gene ID" value="LOC111244112"/>
</dbReference>
<dbReference type="RefSeq" id="XP_022646520.1">
    <property type="nucleotide sequence ID" value="XM_022790785.1"/>
</dbReference>
<evidence type="ECO:0000256" key="4">
    <source>
        <dbReference type="PIRSR" id="PIRSR637359-2"/>
    </source>
</evidence>
<dbReference type="InterPro" id="IPR037359">
    <property type="entry name" value="NST/OST"/>
</dbReference>
<feature type="region of interest" description="Disordered" evidence="5">
    <location>
        <begin position="199"/>
        <end position="218"/>
    </location>
</feature>
<feature type="region of interest" description="Disordered" evidence="5">
    <location>
        <begin position="170"/>
        <end position="194"/>
    </location>
</feature>
<accession>A0A7M7JHS1</accession>
<evidence type="ECO:0000256" key="2">
    <source>
        <dbReference type="ARBA" id="ARBA00023180"/>
    </source>
</evidence>
<dbReference type="InterPro" id="IPR027417">
    <property type="entry name" value="P-loop_NTPase"/>
</dbReference>
<protein>
    <recommendedName>
        <fullName evidence="7">Sulfotransferase domain-containing protein</fullName>
    </recommendedName>
</protein>
<dbReference type="Proteomes" id="UP000594260">
    <property type="component" value="Unplaced"/>
</dbReference>
<keyword evidence="1" id="KW-0808">Transferase</keyword>
<reference evidence="8" key="1">
    <citation type="submission" date="2021-01" db="UniProtKB">
        <authorList>
            <consortium name="EnsemblMetazoa"/>
        </authorList>
    </citation>
    <scope>IDENTIFICATION</scope>
</reference>
<keyword evidence="9" id="KW-1185">Reference proteome</keyword>
<proteinExistence type="predicted"/>
<evidence type="ECO:0000256" key="3">
    <source>
        <dbReference type="PIRSR" id="PIRSR637359-1"/>
    </source>
</evidence>
<feature type="compositionally biased region" description="Basic and acidic residues" evidence="5">
    <location>
        <begin position="175"/>
        <end position="191"/>
    </location>
</feature>
<feature type="region of interest" description="Disordered" evidence="5">
    <location>
        <begin position="70"/>
        <end position="104"/>
    </location>
</feature>
<dbReference type="SUPFAM" id="SSF52540">
    <property type="entry name" value="P-loop containing nucleoside triphosphate hydrolases"/>
    <property type="match status" value="1"/>
</dbReference>
<feature type="compositionally biased region" description="Low complexity" evidence="5">
    <location>
        <begin position="72"/>
        <end position="81"/>
    </location>
</feature>
<keyword evidence="6" id="KW-0732">Signal</keyword>
<feature type="active site" description="For sulfotransferase activity" evidence="3">
    <location>
        <position position="290"/>
    </location>
</feature>
<dbReference type="PANTHER" id="PTHR10605">
    <property type="entry name" value="HEPARAN SULFATE SULFOTRANSFERASE"/>
    <property type="match status" value="1"/>
</dbReference>
<dbReference type="InterPro" id="IPR000863">
    <property type="entry name" value="Sulfotransferase_dom"/>
</dbReference>
<evidence type="ECO:0000259" key="7">
    <source>
        <dbReference type="Pfam" id="PF00685"/>
    </source>
</evidence>
<evidence type="ECO:0000256" key="5">
    <source>
        <dbReference type="SAM" id="MobiDB-lite"/>
    </source>
</evidence>
<evidence type="ECO:0000256" key="6">
    <source>
        <dbReference type="SAM" id="SignalP"/>
    </source>
</evidence>
<organism evidence="8 9">
    <name type="scientific">Varroa destructor</name>
    <name type="common">Honeybee mite</name>
    <dbReference type="NCBI Taxonomy" id="109461"/>
    <lineage>
        <taxon>Eukaryota</taxon>
        <taxon>Metazoa</taxon>
        <taxon>Ecdysozoa</taxon>
        <taxon>Arthropoda</taxon>
        <taxon>Chelicerata</taxon>
        <taxon>Arachnida</taxon>
        <taxon>Acari</taxon>
        <taxon>Parasitiformes</taxon>
        <taxon>Mesostigmata</taxon>
        <taxon>Gamasina</taxon>
        <taxon>Dermanyssoidea</taxon>
        <taxon>Varroidae</taxon>
        <taxon>Varroa</taxon>
    </lineage>
</organism>
<feature type="chain" id="PRO_5029483021" description="Sulfotransferase domain-containing protein" evidence="6">
    <location>
        <begin position="30"/>
        <end position="471"/>
    </location>
</feature>
<feature type="binding site" evidence="4">
    <location>
        <begin position="290"/>
        <end position="294"/>
    </location>
    <ligand>
        <name>3'-phosphoadenylyl sulfate</name>
        <dbReference type="ChEBI" id="CHEBI:58339"/>
    </ligand>
</feature>
<dbReference type="AlphaFoldDB" id="A0A7M7JHS1"/>
<keyword evidence="2" id="KW-0325">Glycoprotein</keyword>
<dbReference type="FunFam" id="3.40.50.300:FF:002997">
    <property type="entry name" value="Sulfotransferase"/>
    <property type="match status" value="1"/>
</dbReference>
<dbReference type="GeneID" id="111244112"/>
<feature type="binding site" evidence="4">
    <location>
        <position position="373"/>
    </location>
    <ligand>
        <name>3'-phosphoadenylyl sulfate</name>
        <dbReference type="ChEBI" id="CHEBI:58339"/>
    </ligand>
</feature>
<dbReference type="GO" id="GO:0008467">
    <property type="term" value="F:[heparan sulfate]-glucosamine 3-sulfotransferase activity"/>
    <property type="evidence" value="ECO:0007669"/>
    <property type="project" value="TreeGrafter"/>
</dbReference>
<evidence type="ECO:0000313" key="8">
    <source>
        <dbReference type="EnsemblMetazoa" id="XP_022646520"/>
    </source>
</evidence>
<feature type="signal peptide" evidence="6">
    <location>
        <begin position="1"/>
        <end position="29"/>
    </location>
</feature>
<feature type="domain" description="Sulfotransferase" evidence="7">
    <location>
        <begin position="281"/>
        <end position="471"/>
    </location>
</feature>
<dbReference type="PANTHER" id="PTHR10605:SF65">
    <property type="entry name" value="GH20068P"/>
    <property type="match status" value="1"/>
</dbReference>
<feature type="compositionally biased region" description="Basic and acidic residues" evidence="5">
    <location>
        <begin position="95"/>
        <end position="104"/>
    </location>
</feature>
<evidence type="ECO:0000256" key="1">
    <source>
        <dbReference type="ARBA" id="ARBA00022679"/>
    </source>
</evidence>